<comment type="function">
    <text evidence="8">Probably functions as a manganese efflux pump.</text>
</comment>
<dbReference type="InterPro" id="IPR022929">
    <property type="entry name" value="Put_MntP"/>
</dbReference>
<proteinExistence type="inferred from homology"/>
<feature type="transmembrane region" description="Helical" evidence="8">
    <location>
        <begin position="38"/>
        <end position="57"/>
    </location>
</feature>
<reference evidence="10" key="1">
    <citation type="journal article" date="2016" name="Front. Microbiol.">
        <title>Complete Genome Sequence of Clostridium estertheticum DSM 8809, a Microbe Identified in Spoiled Vacuum Packed Beef.</title>
        <authorList>
            <person name="Yu Z."/>
            <person name="Gunn L."/>
            <person name="Brennan E."/>
            <person name="Reid R."/>
            <person name="Wall P.G."/>
            <person name="Gaora O.P."/>
            <person name="Hurley D."/>
            <person name="Bolton D."/>
            <person name="Fanning S."/>
        </authorList>
    </citation>
    <scope>NUCLEOTIDE SEQUENCE [LARGE SCALE GENOMIC DNA]</scope>
    <source>
        <strain evidence="10">DSM 8809</strain>
    </source>
</reference>
<evidence type="ECO:0000313" key="9">
    <source>
        <dbReference type="EMBL" id="APC42770.1"/>
    </source>
</evidence>
<evidence type="ECO:0000256" key="1">
    <source>
        <dbReference type="ARBA" id="ARBA00022448"/>
    </source>
</evidence>
<dbReference type="PANTHER" id="PTHR35529">
    <property type="entry name" value="MANGANESE EFFLUX PUMP MNTP-RELATED"/>
    <property type="match status" value="1"/>
</dbReference>
<evidence type="ECO:0000256" key="6">
    <source>
        <dbReference type="ARBA" id="ARBA00023136"/>
    </source>
</evidence>
<evidence type="ECO:0000256" key="3">
    <source>
        <dbReference type="ARBA" id="ARBA00022692"/>
    </source>
</evidence>
<dbReference type="GO" id="GO:0005886">
    <property type="term" value="C:plasma membrane"/>
    <property type="evidence" value="ECO:0007669"/>
    <property type="project" value="UniProtKB-SubCell"/>
</dbReference>
<dbReference type="KEGG" id="ceu:A7L45_18345"/>
<sequence>MAMYPLFMIALALSLDAFGVALCIGLNNQTKLENKVGFTISFALFQFILSYIGAYAGFLFNTYVASMPTIIGGIIIALVGVVMIKEGIDNQGKCPLLKPKMYLILGVSVSIDAMVVGFTVLNNITKVILLQDTLIIGAVTFIMVIIAFIISKYLKKIDIIGRYADYIGGIILVFFGLKMMFF</sequence>
<organism evidence="9 10">
    <name type="scientific">Clostridium estertheticum subsp. estertheticum</name>
    <dbReference type="NCBI Taxonomy" id="1552"/>
    <lineage>
        <taxon>Bacteria</taxon>
        <taxon>Bacillati</taxon>
        <taxon>Bacillota</taxon>
        <taxon>Clostridia</taxon>
        <taxon>Eubacteriales</taxon>
        <taxon>Clostridiaceae</taxon>
        <taxon>Clostridium</taxon>
    </lineage>
</organism>
<comment type="subcellular location">
    <subcellularLocation>
        <location evidence="8">Cell membrane</location>
        <topology evidence="8">Multi-pass membrane protein</topology>
    </subcellularLocation>
</comment>
<dbReference type="PANTHER" id="PTHR35529:SF1">
    <property type="entry name" value="MANGANESE EFFLUX PUMP MNTP-RELATED"/>
    <property type="match status" value="1"/>
</dbReference>
<keyword evidence="7 8" id="KW-0464">Manganese</keyword>
<dbReference type="OrthoDB" id="1679700at2"/>
<comment type="similarity">
    <text evidence="8">Belongs to the MntP (TC 9.B.29) family.</text>
</comment>
<dbReference type="GO" id="GO:0005384">
    <property type="term" value="F:manganese ion transmembrane transporter activity"/>
    <property type="evidence" value="ECO:0007669"/>
    <property type="project" value="UniProtKB-UniRule"/>
</dbReference>
<feature type="transmembrane region" description="Helical" evidence="8">
    <location>
        <begin position="6"/>
        <end position="26"/>
    </location>
</feature>
<dbReference type="STRING" id="1552.A7L45_18345"/>
<dbReference type="RefSeq" id="WP_071615052.1">
    <property type="nucleotide sequence ID" value="NZ_CP015756.1"/>
</dbReference>
<accession>A0A1J0GN26</accession>
<dbReference type="InterPro" id="IPR003810">
    <property type="entry name" value="Mntp/YtaF"/>
</dbReference>
<gene>
    <name evidence="8" type="primary">mntP</name>
    <name evidence="9" type="ORF">A7L45_18345</name>
</gene>
<keyword evidence="3 8" id="KW-0812">Transmembrane</keyword>
<keyword evidence="5 8" id="KW-0406">Ion transport</keyword>
<evidence type="ECO:0000313" key="10">
    <source>
        <dbReference type="Proteomes" id="UP000182569"/>
    </source>
</evidence>
<evidence type="ECO:0000256" key="5">
    <source>
        <dbReference type="ARBA" id="ARBA00023065"/>
    </source>
</evidence>
<feature type="transmembrane region" description="Helical" evidence="8">
    <location>
        <begin position="63"/>
        <end position="82"/>
    </location>
</feature>
<dbReference type="EMBL" id="CP015756">
    <property type="protein sequence ID" value="APC42770.1"/>
    <property type="molecule type" value="Genomic_DNA"/>
</dbReference>
<keyword evidence="1 8" id="KW-0813">Transport</keyword>
<feature type="transmembrane region" description="Helical" evidence="8">
    <location>
        <begin position="102"/>
        <end position="121"/>
    </location>
</feature>
<keyword evidence="2 8" id="KW-1003">Cell membrane</keyword>
<dbReference type="HAMAP" id="MF_01521">
    <property type="entry name" value="MntP_pump"/>
    <property type="match status" value="1"/>
</dbReference>
<evidence type="ECO:0000256" key="4">
    <source>
        <dbReference type="ARBA" id="ARBA00022989"/>
    </source>
</evidence>
<keyword evidence="6 8" id="KW-0472">Membrane</keyword>
<evidence type="ECO:0000256" key="2">
    <source>
        <dbReference type="ARBA" id="ARBA00022475"/>
    </source>
</evidence>
<keyword evidence="10" id="KW-1185">Reference proteome</keyword>
<dbReference type="GeneID" id="83594390"/>
<name>A0A1J0GN26_9CLOT</name>
<evidence type="ECO:0000256" key="8">
    <source>
        <dbReference type="HAMAP-Rule" id="MF_01521"/>
    </source>
</evidence>
<feature type="transmembrane region" description="Helical" evidence="8">
    <location>
        <begin position="163"/>
        <end position="181"/>
    </location>
</feature>
<keyword evidence="4 8" id="KW-1133">Transmembrane helix</keyword>
<feature type="transmembrane region" description="Helical" evidence="8">
    <location>
        <begin position="133"/>
        <end position="151"/>
    </location>
</feature>
<dbReference type="AlphaFoldDB" id="A0A1J0GN26"/>
<dbReference type="Pfam" id="PF02659">
    <property type="entry name" value="Mntp"/>
    <property type="match status" value="1"/>
</dbReference>
<protein>
    <recommendedName>
        <fullName evidence="8">Putative manganese efflux pump MntP</fullName>
    </recommendedName>
</protein>
<dbReference type="Proteomes" id="UP000182569">
    <property type="component" value="Chromosome"/>
</dbReference>
<evidence type="ECO:0000256" key="7">
    <source>
        <dbReference type="ARBA" id="ARBA00023211"/>
    </source>
</evidence>